<dbReference type="STRING" id="796925.A0A137PER8"/>
<name>A0A137PER8_CONC2</name>
<dbReference type="GO" id="GO:0005576">
    <property type="term" value="C:extracellular region"/>
    <property type="evidence" value="ECO:0007669"/>
    <property type="project" value="TreeGrafter"/>
</dbReference>
<dbReference type="AlphaFoldDB" id="A0A137PER8"/>
<evidence type="ECO:0000256" key="4">
    <source>
        <dbReference type="ARBA" id="ARBA00023277"/>
    </source>
</evidence>
<dbReference type="EMBL" id="KQ964436">
    <property type="protein sequence ID" value="KXN73441.1"/>
    <property type="molecule type" value="Genomic_DNA"/>
</dbReference>
<dbReference type="PROSITE" id="PS01095">
    <property type="entry name" value="GH18_1"/>
    <property type="match status" value="1"/>
</dbReference>
<sequence length="326" mass="36596">MKIKIISFLFHLNSLSLPKSDSSSKHVVGYYVPWGRVEPEQVDWKKLTHVNYGFGVLYKKDDPASIFVDRYYDGNRIRKVQKLAKENGVKSLISLGGWTGGQTFSIVAKDPELRKKFINNALLFVRKNTKPDYDENPDGYDLDGIDIDWEYPARQAAKCNSVDPNDTANYLVLLKELREAMDKEFPNDHKILTAAVRAQPFDGPDGKPVNSVSEFAKYFDFINIMIYDIMGGWSATTGPNAPFDYDTSKGGDPYSFRQSIDDWLNAGFPADKLVPGLAFYGRSTTASTDMNANPGNQYSPKESTVPKGDSSDSNEPNFFCNEGTFY</sequence>
<dbReference type="OMA" id="HEDNAGD"/>
<reference evidence="11 12" key="1">
    <citation type="journal article" date="2015" name="Genome Biol. Evol.">
        <title>Phylogenomic analyses indicate that early fungi evolved digesting cell walls of algal ancestors of land plants.</title>
        <authorList>
            <person name="Chang Y."/>
            <person name="Wang S."/>
            <person name="Sekimoto S."/>
            <person name="Aerts A.L."/>
            <person name="Choi C."/>
            <person name="Clum A."/>
            <person name="LaButti K.M."/>
            <person name="Lindquist E.A."/>
            <person name="Yee Ngan C."/>
            <person name="Ohm R.A."/>
            <person name="Salamov A.A."/>
            <person name="Grigoriev I.V."/>
            <person name="Spatafora J.W."/>
            <person name="Berbee M.L."/>
        </authorList>
    </citation>
    <scope>NUCLEOTIDE SEQUENCE [LARGE SCALE GENOMIC DNA]</scope>
    <source>
        <strain evidence="11 12">NRRL 28638</strain>
    </source>
</reference>
<keyword evidence="5 7" id="KW-0326">Glycosidase</keyword>
<evidence type="ECO:0000256" key="6">
    <source>
        <dbReference type="ARBA" id="ARBA00023326"/>
    </source>
</evidence>
<comment type="similarity">
    <text evidence="8">Belongs to the glycosyl hydrolase 18 family.</text>
</comment>
<protein>
    <submittedName>
        <fullName evidence="11">Glycoside hydrolase family 18 protein</fullName>
    </submittedName>
</protein>
<feature type="region of interest" description="Disordered" evidence="9">
    <location>
        <begin position="286"/>
        <end position="326"/>
    </location>
</feature>
<feature type="domain" description="GH18" evidence="10">
    <location>
        <begin position="25"/>
        <end position="326"/>
    </location>
</feature>
<dbReference type="InterPro" id="IPR017853">
    <property type="entry name" value="GH"/>
</dbReference>
<evidence type="ECO:0000313" key="11">
    <source>
        <dbReference type="EMBL" id="KXN73441.1"/>
    </source>
</evidence>
<dbReference type="Pfam" id="PF00704">
    <property type="entry name" value="Glyco_hydro_18"/>
    <property type="match status" value="1"/>
</dbReference>
<organism evidence="11 12">
    <name type="scientific">Conidiobolus coronatus (strain ATCC 28846 / CBS 209.66 / NRRL 28638)</name>
    <name type="common">Delacroixia coronata</name>
    <dbReference type="NCBI Taxonomy" id="796925"/>
    <lineage>
        <taxon>Eukaryota</taxon>
        <taxon>Fungi</taxon>
        <taxon>Fungi incertae sedis</taxon>
        <taxon>Zoopagomycota</taxon>
        <taxon>Entomophthoromycotina</taxon>
        <taxon>Entomophthoromycetes</taxon>
        <taxon>Entomophthorales</taxon>
        <taxon>Ancylistaceae</taxon>
        <taxon>Conidiobolus</taxon>
    </lineage>
</organism>
<feature type="compositionally biased region" description="Polar residues" evidence="9">
    <location>
        <begin position="286"/>
        <end position="302"/>
    </location>
</feature>
<dbReference type="Proteomes" id="UP000070444">
    <property type="component" value="Unassembled WGS sequence"/>
</dbReference>
<dbReference type="InterPro" id="IPR011583">
    <property type="entry name" value="Chitinase_II/V-like_cat"/>
</dbReference>
<evidence type="ECO:0000256" key="2">
    <source>
        <dbReference type="ARBA" id="ARBA00022801"/>
    </source>
</evidence>
<keyword evidence="3" id="KW-0146">Chitin degradation</keyword>
<evidence type="ECO:0000256" key="8">
    <source>
        <dbReference type="RuleBase" id="RU004453"/>
    </source>
</evidence>
<dbReference type="SMART" id="SM00636">
    <property type="entry name" value="Glyco_18"/>
    <property type="match status" value="1"/>
</dbReference>
<keyword evidence="6" id="KW-0624">Polysaccharide degradation</keyword>
<evidence type="ECO:0000256" key="9">
    <source>
        <dbReference type="SAM" id="MobiDB-lite"/>
    </source>
</evidence>
<evidence type="ECO:0000259" key="10">
    <source>
        <dbReference type="PROSITE" id="PS51910"/>
    </source>
</evidence>
<dbReference type="Gene3D" id="3.20.20.80">
    <property type="entry name" value="Glycosidases"/>
    <property type="match status" value="1"/>
</dbReference>
<keyword evidence="12" id="KW-1185">Reference proteome</keyword>
<keyword evidence="4" id="KW-0119">Carbohydrate metabolism</keyword>
<dbReference type="PANTHER" id="PTHR11177:SF392">
    <property type="entry name" value="HAP41P"/>
    <property type="match status" value="1"/>
</dbReference>
<dbReference type="GO" id="GO:0000272">
    <property type="term" value="P:polysaccharide catabolic process"/>
    <property type="evidence" value="ECO:0007669"/>
    <property type="project" value="UniProtKB-KW"/>
</dbReference>
<accession>A0A137PER8</accession>
<evidence type="ECO:0000256" key="5">
    <source>
        <dbReference type="ARBA" id="ARBA00023295"/>
    </source>
</evidence>
<dbReference type="GO" id="GO:0008061">
    <property type="term" value="F:chitin binding"/>
    <property type="evidence" value="ECO:0007669"/>
    <property type="project" value="InterPro"/>
</dbReference>
<feature type="non-terminal residue" evidence="11">
    <location>
        <position position="326"/>
    </location>
</feature>
<gene>
    <name evidence="11" type="ORF">CONCODRAFT_35790</name>
</gene>
<dbReference type="OrthoDB" id="76388at2759"/>
<evidence type="ECO:0000256" key="1">
    <source>
        <dbReference type="ARBA" id="ARBA00000822"/>
    </source>
</evidence>
<dbReference type="GO" id="GO:0006032">
    <property type="term" value="P:chitin catabolic process"/>
    <property type="evidence" value="ECO:0007669"/>
    <property type="project" value="UniProtKB-KW"/>
</dbReference>
<dbReference type="SUPFAM" id="SSF51445">
    <property type="entry name" value="(Trans)glycosidases"/>
    <property type="match status" value="1"/>
</dbReference>
<evidence type="ECO:0000313" key="12">
    <source>
        <dbReference type="Proteomes" id="UP000070444"/>
    </source>
</evidence>
<proteinExistence type="inferred from homology"/>
<evidence type="ECO:0000256" key="7">
    <source>
        <dbReference type="RuleBase" id="RU000489"/>
    </source>
</evidence>
<comment type="catalytic activity">
    <reaction evidence="1">
        <text>Random endo-hydrolysis of N-acetyl-beta-D-glucosaminide (1-&gt;4)-beta-linkages in chitin and chitodextrins.</text>
        <dbReference type="EC" id="3.2.1.14"/>
    </reaction>
</comment>
<dbReference type="InterPro" id="IPR001579">
    <property type="entry name" value="Glyco_hydro_18_chit_AS"/>
</dbReference>
<keyword evidence="2 7" id="KW-0378">Hydrolase</keyword>
<dbReference type="InterPro" id="IPR001223">
    <property type="entry name" value="Glyco_hydro18_cat"/>
</dbReference>
<evidence type="ECO:0000256" key="3">
    <source>
        <dbReference type="ARBA" id="ARBA00023024"/>
    </source>
</evidence>
<dbReference type="PANTHER" id="PTHR11177">
    <property type="entry name" value="CHITINASE"/>
    <property type="match status" value="1"/>
</dbReference>
<dbReference type="GO" id="GO:0008843">
    <property type="term" value="F:endochitinase activity"/>
    <property type="evidence" value="ECO:0007669"/>
    <property type="project" value="UniProtKB-EC"/>
</dbReference>
<dbReference type="InterPro" id="IPR050314">
    <property type="entry name" value="Glycosyl_Hydrlase_18"/>
</dbReference>
<dbReference type="PROSITE" id="PS51910">
    <property type="entry name" value="GH18_2"/>
    <property type="match status" value="1"/>
</dbReference>